<feature type="transmembrane region" description="Helical" evidence="1">
    <location>
        <begin position="15"/>
        <end position="31"/>
    </location>
</feature>
<keyword evidence="1" id="KW-0812">Transmembrane</keyword>
<organism evidence="2 3">
    <name type="scientific">Xenotaenia resolanae</name>
    <dbReference type="NCBI Taxonomy" id="208358"/>
    <lineage>
        <taxon>Eukaryota</taxon>
        <taxon>Metazoa</taxon>
        <taxon>Chordata</taxon>
        <taxon>Craniata</taxon>
        <taxon>Vertebrata</taxon>
        <taxon>Euteleostomi</taxon>
        <taxon>Actinopterygii</taxon>
        <taxon>Neopterygii</taxon>
        <taxon>Teleostei</taxon>
        <taxon>Neoteleostei</taxon>
        <taxon>Acanthomorphata</taxon>
        <taxon>Ovalentaria</taxon>
        <taxon>Atherinomorphae</taxon>
        <taxon>Cyprinodontiformes</taxon>
        <taxon>Goodeidae</taxon>
        <taxon>Xenotaenia</taxon>
    </lineage>
</organism>
<evidence type="ECO:0000313" key="2">
    <source>
        <dbReference type="EMBL" id="MEQ2277093.1"/>
    </source>
</evidence>
<protein>
    <recommendedName>
        <fullName evidence="4">ATP synthase F0 subunit 8</fullName>
    </recommendedName>
</protein>
<keyword evidence="3" id="KW-1185">Reference proteome</keyword>
<dbReference type="Proteomes" id="UP001444071">
    <property type="component" value="Unassembled WGS sequence"/>
</dbReference>
<proteinExistence type="predicted"/>
<keyword evidence="1" id="KW-1133">Transmembrane helix</keyword>
<reference evidence="2 3" key="1">
    <citation type="submission" date="2021-06" db="EMBL/GenBank/DDBJ databases">
        <authorList>
            <person name="Palmer J.M."/>
        </authorList>
    </citation>
    <scope>NUCLEOTIDE SEQUENCE [LARGE SCALE GENOMIC DNA]</scope>
    <source>
        <strain evidence="2 3">XR_2019</strain>
        <tissue evidence="2">Muscle</tissue>
    </source>
</reference>
<comment type="caution">
    <text evidence="2">The sequence shown here is derived from an EMBL/GenBank/DDBJ whole genome shotgun (WGS) entry which is preliminary data.</text>
</comment>
<keyword evidence="1" id="KW-0472">Membrane</keyword>
<evidence type="ECO:0008006" key="4">
    <source>
        <dbReference type="Google" id="ProtNLM"/>
    </source>
</evidence>
<dbReference type="EMBL" id="JAHRIM010090812">
    <property type="protein sequence ID" value="MEQ2277093.1"/>
    <property type="molecule type" value="Genomic_DNA"/>
</dbReference>
<name>A0ABV0X7F0_9TELE</name>
<sequence>MVVPSEKMLYTICDFYAVTVFVVSLPFPSLLSDRRRQLLHKGIQSWQQKQDQQLQLQSTIIIMNSEVNRAKVFKIKVLWFGFLSLDKEVVCGIYSTLYKCRQPLYIV</sequence>
<evidence type="ECO:0000313" key="3">
    <source>
        <dbReference type="Proteomes" id="UP001444071"/>
    </source>
</evidence>
<accession>A0ABV0X7F0</accession>
<gene>
    <name evidence="2" type="ORF">XENORESO_019586</name>
</gene>
<evidence type="ECO:0000256" key="1">
    <source>
        <dbReference type="SAM" id="Phobius"/>
    </source>
</evidence>